<organism evidence="1 2">
    <name type="scientific">Anaerosolibacter carboniphilus</name>
    <dbReference type="NCBI Taxonomy" id="1417629"/>
    <lineage>
        <taxon>Bacteria</taxon>
        <taxon>Bacillati</taxon>
        <taxon>Bacillota</taxon>
        <taxon>Clostridia</taxon>
        <taxon>Peptostreptococcales</taxon>
        <taxon>Thermotaleaceae</taxon>
        <taxon>Anaerosolibacter</taxon>
    </lineage>
</organism>
<proteinExistence type="predicted"/>
<reference evidence="1 2" key="1">
    <citation type="submission" date="2020-08" db="EMBL/GenBank/DDBJ databases">
        <title>Genomic Encyclopedia of Type Strains, Phase IV (KMG-IV): sequencing the most valuable type-strain genomes for metagenomic binning, comparative biology and taxonomic classification.</title>
        <authorList>
            <person name="Goeker M."/>
        </authorList>
    </citation>
    <scope>NUCLEOTIDE SEQUENCE [LARGE SCALE GENOMIC DNA]</scope>
    <source>
        <strain evidence="1 2">DSM 103526</strain>
    </source>
</reference>
<protein>
    <submittedName>
        <fullName evidence="1">Uncharacterized protein</fullName>
    </submittedName>
</protein>
<evidence type="ECO:0000313" key="2">
    <source>
        <dbReference type="Proteomes" id="UP000579281"/>
    </source>
</evidence>
<evidence type="ECO:0000313" key="1">
    <source>
        <dbReference type="EMBL" id="MBB6216671.1"/>
    </source>
</evidence>
<dbReference type="EMBL" id="JACHEN010000016">
    <property type="protein sequence ID" value="MBB6216671.1"/>
    <property type="molecule type" value="Genomic_DNA"/>
</dbReference>
<name>A0A841KTD6_9FIRM</name>
<sequence length="213" mass="25126">MLIQIDDSGSGSLIGGTCIGAMRKETKEYYYEIIPIELYRPDIFDNKVYLDYAIEITKSLLDKLSVSKEEKIEVCRGYMFDRARIWLKDHGYNHVSTSIEDPLQTVVEATFESYTIELGLPRQFLNYTKYPFHFHRLLRWVYADYENRFSLCKTGWKSWKKYGCLSISTSYKQIPKSRYRCLKCGLPIEDKSTVKVLKYISNRPNIIYLHDQC</sequence>
<comment type="caution">
    <text evidence="1">The sequence shown here is derived from an EMBL/GenBank/DDBJ whole genome shotgun (WGS) entry which is preliminary data.</text>
</comment>
<dbReference type="Proteomes" id="UP000579281">
    <property type="component" value="Unassembled WGS sequence"/>
</dbReference>
<dbReference type="RefSeq" id="WP_408626318.1">
    <property type="nucleotide sequence ID" value="NZ_JACHEN010000016.1"/>
</dbReference>
<accession>A0A841KTD6</accession>
<dbReference type="AlphaFoldDB" id="A0A841KTD6"/>
<keyword evidence="2" id="KW-1185">Reference proteome</keyword>
<gene>
    <name evidence="1" type="ORF">HNQ80_002775</name>
</gene>